<dbReference type="PANTHER" id="PTHR33362:SF7">
    <property type="entry name" value="SLL1103 PROTEIN"/>
    <property type="match status" value="1"/>
</dbReference>
<dbReference type="Proteomes" id="UP000199073">
    <property type="component" value="Unassembled WGS sequence"/>
</dbReference>
<accession>A0A1H0SM65</accession>
<evidence type="ECO:0000256" key="2">
    <source>
        <dbReference type="ARBA" id="ARBA00022475"/>
    </source>
</evidence>
<gene>
    <name evidence="9" type="ORF">SAMN05660330_02731</name>
</gene>
<dbReference type="OrthoDB" id="9785600at2"/>
<feature type="transmembrane region" description="Helical" evidence="7">
    <location>
        <begin position="96"/>
        <end position="119"/>
    </location>
</feature>
<keyword evidence="6 7" id="KW-0472">Membrane</keyword>
<evidence type="ECO:0000256" key="4">
    <source>
        <dbReference type="ARBA" id="ARBA00022692"/>
    </source>
</evidence>
<feature type="transmembrane region" description="Helical" evidence="7">
    <location>
        <begin position="219"/>
        <end position="240"/>
    </location>
</feature>
<dbReference type="STRING" id="91360.SAMN05660330_02731"/>
<evidence type="ECO:0000313" key="9">
    <source>
        <dbReference type="EMBL" id="SDP42338.1"/>
    </source>
</evidence>
<dbReference type="RefSeq" id="WP_092223745.1">
    <property type="nucleotide sequence ID" value="NZ_FNJI01000019.1"/>
</dbReference>
<feature type="domain" description="TRAP C4-dicarboxylate transport system permease DctM subunit" evidence="8">
    <location>
        <begin position="12"/>
        <end position="424"/>
    </location>
</feature>
<feature type="transmembrane region" description="Helical" evidence="7">
    <location>
        <begin position="277"/>
        <end position="298"/>
    </location>
</feature>
<dbReference type="GO" id="GO:0005886">
    <property type="term" value="C:plasma membrane"/>
    <property type="evidence" value="ECO:0007669"/>
    <property type="project" value="UniProtKB-SubCell"/>
</dbReference>
<dbReference type="Pfam" id="PF06808">
    <property type="entry name" value="DctM"/>
    <property type="match status" value="1"/>
</dbReference>
<dbReference type="PIRSF" id="PIRSF006066">
    <property type="entry name" value="HI0050"/>
    <property type="match status" value="1"/>
</dbReference>
<proteinExistence type="predicted"/>
<sequence length="433" mass="46909">MSIELITITLFTSLLVMLALGVPVTFSLGAVTIAFTYFLEGTDALFTVATTTYQQITSTTLMTIPLFLIMGNFLVKSGISERMFNGLNYWLSGVRGGLAIVSIGVCVALAMCGGFGPGILTMGLVAVPAMLKHNYSKNIALGSVMAGGVLGEIIPPAIIMIIFAFIGRISVGKLFFGGIVPGFVLACLYVSYIVISGIIRPESLPKSTGQVTWAMRFKALQEIFLPSMLVVLVLGSIFLGVATPTEAAGIGAAGAMVICALHKKLTWSVVRDSCSETLKITGMALWILIPATLFGVFYSSAGAQDMIMEVIESLEVSRWIVLICMQLILMIFGMFMDDYAVVTICAPIMLPIAKLLGFDPIWFSILFILNMQMAYLSPPFGWALIMMKGVAPPEVTTRDIWRSVPPFMLLQFLVMVAVMIFPKMATWLPNMVF</sequence>
<feature type="transmembrane region" description="Helical" evidence="7">
    <location>
        <begin position="247"/>
        <end position="265"/>
    </location>
</feature>
<dbReference type="AlphaFoldDB" id="A0A1H0SM65"/>
<evidence type="ECO:0000313" key="10">
    <source>
        <dbReference type="Proteomes" id="UP000199073"/>
    </source>
</evidence>
<evidence type="ECO:0000256" key="6">
    <source>
        <dbReference type="ARBA" id="ARBA00023136"/>
    </source>
</evidence>
<dbReference type="InterPro" id="IPR010656">
    <property type="entry name" value="DctM"/>
</dbReference>
<evidence type="ECO:0000259" key="8">
    <source>
        <dbReference type="Pfam" id="PF06808"/>
    </source>
</evidence>
<keyword evidence="3" id="KW-0997">Cell inner membrane</keyword>
<feature type="transmembrane region" description="Helical" evidence="7">
    <location>
        <begin position="174"/>
        <end position="199"/>
    </location>
</feature>
<dbReference type="PANTHER" id="PTHR33362">
    <property type="entry name" value="SIALIC ACID TRAP TRANSPORTER PERMEASE PROTEIN SIAT-RELATED"/>
    <property type="match status" value="1"/>
</dbReference>
<feature type="transmembrane region" description="Helical" evidence="7">
    <location>
        <begin position="319"/>
        <end position="349"/>
    </location>
</feature>
<dbReference type="InterPro" id="IPR004681">
    <property type="entry name" value="TRAP_DctM"/>
</dbReference>
<feature type="transmembrane region" description="Helical" evidence="7">
    <location>
        <begin position="53"/>
        <end position="75"/>
    </location>
</feature>
<reference evidence="9 10" key="1">
    <citation type="submission" date="2016-10" db="EMBL/GenBank/DDBJ databases">
        <authorList>
            <person name="de Groot N.N."/>
        </authorList>
    </citation>
    <scope>NUCLEOTIDE SEQUENCE [LARGE SCALE GENOMIC DNA]</scope>
    <source>
        <strain evidence="9 10">DSM 12130</strain>
    </source>
</reference>
<keyword evidence="4 7" id="KW-0812">Transmembrane</keyword>
<feature type="transmembrane region" description="Helical" evidence="7">
    <location>
        <begin position="407"/>
        <end position="428"/>
    </location>
</feature>
<evidence type="ECO:0000256" key="1">
    <source>
        <dbReference type="ARBA" id="ARBA00004429"/>
    </source>
</evidence>
<feature type="transmembrane region" description="Helical" evidence="7">
    <location>
        <begin position="361"/>
        <end position="386"/>
    </location>
</feature>
<dbReference type="EMBL" id="FNJI01000019">
    <property type="protein sequence ID" value="SDP42338.1"/>
    <property type="molecule type" value="Genomic_DNA"/>
</dbReference>
<evidence type="ECO:0000256" key="7">
    <source>
        <dbReference type="SAM" id="Phobius"/>
    </source>
</evidence>
<evidence type="ECO:0000256" key="5">
    <source>
        <dbReference type="ARBA" id="ARBA00022989"/>
    </source>
</evidence>
<feature type="transmembrane region" description="Helical" evidence="7">
    <location>
        <begin position="139"/>
        <end position="167"/>
    </location>
</feature>
<keyword evidence="5 7" id="KW-1133">Transmembrane helix</keyword>
<comment type="subcellular location">
    <subcellularLocation>
        <location evidence="1">Cell inner membrane</location>
        <topology evidence="1">Multi-pass membrane protein</topology>
    </subcellularLocation>
</comment>
<organism evidence="9 10">
    <name type="scientific">Desulforhopalus singaporensis</name>
    <dbReference type="NCBI Taxonomy" id="91360"/>
    <lineage>
        <taxon>Bacteria</taxon>
        <taxon>Pseudomonadati</taxon>
        <taxon>Thermodesulfobacteriota</taxon>
        <taxon>Desulfobulbia</taxon>
        <taxon>Desulfobulbales</taxon>
        <taxon>Desulfocapsaceae</taxon>
        <taxon>Desulforhopalus</taxon>
    </lineage>
</organism>
<dbReference type="NCBIfam" id="TIGR00786">
    <property type="entry name" value="dctM"/>
    <property type="match status" value="1"/>
</dbReference>
<dbReference type="GO" id="GO:0022857">
    <property type="term" value="F:transmembrane transporter activity"/>
    <property type="evidence" value="ECO:0007669"/>
    <property type="project" value="TreeGrafter"/>
</dbReference>
<keyword evidence="10" id="KW-1185">Reference proteome</keyword>
<protein>
    <submittedName>
        <fullName evidence="9">TRAP transporter, DctM subunit</fullName>
    </submittedName>
</protein>
<evidence type="ECO:0000256" key="3">
    <source>
        <dbReference type="ARBA" id="ARBA00022519"/>
    </source>
</evidence>
<name>A0A1H0SM65_9BACT</name>
<keyword evidence="2" id="KW-1003">Cell membrane</keyword>